<name>A0A6I6HMY5_VARPD</name>
<feature type="domain" description="DUF2134" evidence="2">
    <location>
        <begin position="59"/>
        <end position="153"/>
    </location>
</feature>
<dbReference type="Proteomes" id="UP000425817">
    <property type="component" value="Chromosome"/>
</dbReference>
<dbReference type="Pfam" id="PF09977">
    <property type="entry name" value="Tad_C"/>
    <property type="match status" value="1"/>
</dbReference>
<evidence type="ECO:0000259" key="2">
    <source>
        <dbReference type="Pfam" id="PF09977"/>
    </source>
</evidence>
<evidence type="ECO:0000313" key="3">
    <source>
        <dbReference type="EMBL" id="QGW84163.1"/>
    </source>
</evidence>
<accession>A0A6I6HMY5</accession>
<dbReference type="InterPro" id="IPR018705">
    <property type="entry name" value="DUF2134_membrane"/>
</dbReference>
<sequence>MRTMRAFSRRTARRQRGSVVITSVIALSLVVIVLVGVELGYMFFLKRELQKTADLAALAGAQALLPASCGEATTAAVANGGQNMPQLMAPITAAEVQCGNWDPTLRPAPLHFGTPESGQILNAVRVTLTRTAPPLLPNLPGNQSSAISVEALAAKKQPLASLSIRSTIAAIDPQRSSILNALFGGMLGGAVDVSVGGWQGLLDTNIKLLDFLDQLKLDLNINAANYDEVLGTNVNAGILLQSMITVMERGGTSTSIAVQTLQQLLTASAGSPQPLTVGELLNIATGTEAAGLQSDLQLFQLVQGVVQLANGKNALAADLPVNVPGVAGITAKVRAIEPPQVSAVGDPSLIDASLGVNDPNKIYVRTAQIRVLLSLNLSGLTDVVSNIALAAVQALAPIIGFLESVLTLNLQGLVVDLLQAALGCGNFLQPACPPQKIVYTTALQSPIDISISAGNGSALITDHDCGTEDAKSLVVQADTNVVRLHVGKISNAFSTSLPVHADPIELLEIGYREAKFDTCPPLGLGECQGKKWRTVSGAYVDDETSAQKTIIAGLGLAINPPSSGGGATSNTLTYAAPAAANLPEIDAPPYDGVGPDPSFQPISEQALVQSLGSQLAGIDTKPYKSDTTGILGPLLNGTLTLVSGLLNTIQTIITDALFPLLDPAVNLLLDLLGIDLAKAEVGARLSCNRGAELVY</sequence>
<dbReference type="EMBL" id="CP046622">
    <property type="protein sequence ID" value="QGW84163.1"/>
    <property type="molecule type" value="Genomic_DNA"/>
</dbReference>
<keyword evidence="1" id="KW-0812">Transmembrane</keyword>
<reference evidence="3 4" key="1">
    <citation type="submission" date="2019-12" db="EMBL/GenBank/DDBJ databases">
        <title>Hybrid Genome Assemblies of two High G+C Isolates from Undergraduate Microbiology Courses.</title>
        <authorList>
            <person name="Ne Ville C.J."/>
            <person name="Enright D."/>
            <person name="Hernandez I."/>
            <person name="Dodsworth J."/>
            <person name="Orwin P.M."/>
        </authorList>
    </citation>
    <scope>NUCLEOTIDE SEQUENCE [LARGE SCALE GENOMIC DNA]</scope>
    <source>
        <strain evidence="3 4">CSUSB</strain>
    </source>
</reference>
<evidence type="ECO:0000313" key="4">
    <source>
        <dbReference type="Proteomes" id="UP000425817"/>
    </source>
</evidence>
<dbReference type="AlphaFoldDB" id="A0A6I6HMY5"/>
<keyword evidence="1" id="KW-0472">Membrane</keyword>
<gene>
    <name evidence="3" type="ORF">GOQ09_22430</name>
</gene>
<proteinExistence type="predicted"/>
<protein>
    <recommendedName>
        <fullName evidence="2">DUF2134 domain-containing protein</fullName>
    </recommendedName>
</protein>
<evidence type="ECO:0000256" key="1">
    <source>
        <dbReference type="SAM" id="Phobius"/>
    </source>
</evidence>
<feature type="transmembrane region" description="Helical" evidence="1">
    <location>
        <begin position="20"/>
        <end position="44"/>
    </location>
</feature>
<keyword evidence="1" id="KW-1133">Transmembrane helix</keyword>
<organism evidence="3 4">
    <name type="scientific">Variovorax paradoxus</name>
    <dbReference type="NCBI Taxonomy" id="34073"/>
    <lineage>
        <taxon>Bacteria</taxon>
        <taxon>Pseudomonadati</taxon>
        <taxon>Pseudomonadota</taxon>
        <taxon>Betaproteobacteria</taxon>
        <taxon>Burkholderiales</taxon>
        <taxon>Comamonadaceae</taxon>
        <taxon>Variovorax</taxon>
    </lineage>
</organism>